<feature type="transmembrane region" description="Helical" evidence="1">
    <location>
        <begin position="267"/>
        <end position="289"/>
    </location>
</feature>
<feature type="transmembrane region" description="Helical" evidence="1">
    <location>
        <begin position="95"/>
        <end position="113"/>
    </location>
</feature>
<dbReference type="EMBL" id="BQOL01000001">
    <property type="protein sequence ID" value="GKI18141.1"/>
    <property type="molecule type" value="Genomic_DNA"/>
</dbReference>
<accession>A0AA37KLM2</accession>
<feature type="transmembrane region" description="Helical" evidence="1">
    <location>
        <begin position="51"/>
        <end position="74"/>
    </location>
</feature>
<reference evidence="2" key="1">
    <citation type="submission" date="2022-01" db="EMBL/GenBank/DDBJ databases">
        <title>Novel bile acid biosynthetic pathways are enriched in the microbiome of centenarians.</title>
        <authorList>
            <person name="Sato Y."/>
            <person name="Atarashi K."/>
            <person name="Plichta R.D."/>
            <person name="Arai Y."/>
            <person name="Sasajima S."/>
            <person name="Kearney M.S."/>
            <person name="Suda W."/>
            <person name="Takeshita K."/>
            <person name="Sasaki T."/>
            <person name="Okamoto S."/>
            <person name="Skelly N.A."/>
            <person name="Okamura Y."/>
            <person name="Vlamakis H."/>
            <person name="Li Y."/>
            <person name="Tanoue T."/>
            <person name="Takei H."/>
            <person name="Nittono H."/>
            <person name="Narushima S."/>
            <person name="Irie J."/>
            <person name="Itoh H."/>
            <person name="Moriya K."/>
            <person name="Sugiura Y."/>
            <person name="Suematsu M."/>
            <person name="Moritoki N."/>
            <person name="Shibata S."/>
            <person name="Littman R.D."/>
            <person name="Fischbach A.M."/>
            <person name="Uwamino Y."/>
            <person name="Inoue T."/>
            <person name="Honda A."/>
            <person name="Hattori M."/>
            <person name="Murai T."/>
            <person name="Xavier J.R."/>
            <person name="Hirose N."/>
            <person name="Honda K."/>
        </authorList>
    </citation>
    <scope>NUCLEOTIDE SEQUENCE</scope>
    <source>
        <strain evidence="2">CE91-St16</strain>
    </source>
</reference>
<dbReference type="PANTHER" id="PTHR31061">
    <property type="entry name" value="LD22376P"/>
    <property type="match status" value="1"/>
</dbReference>
<evidence type="ECO:0000256" key="1">
    <source>
        <dbReference type="SAM" id="Phobius"/>
    </source>
</evidence>
<organism evidence="2 3">
    <name type="scientific">Alistipes finegoldii</name>
    <dbReference type="NCBI Taxonomy" id="214856"/>
    <lineage>
        <taxon>Bacteria</taxon>
        <taxon>Pseudomonadati</taxon>
        <taxon>Bacteroidota</taxon>
        <taxon>Bacteroidia</taxon>
        <taxon>Bacteroidales</taxon>
        <taxon>Rikenellaceae</taxon>
        <taxon>Alistipes</taxon>
    </lineage>
</organism>
<feature type="transmembrane region" description="Helical" evidence="1">
    <location>
        <begin position="301"/>
        <end position="320"/>
    </location>
</feature>
<protein>
    <submittedName>
        <fullName evidence="2">DUF5009 domain-containing protein</fullName>
    </submittedName>
</protein>
<keyword evidence="1" id="KW-1133">Transmembrane helix</keyword>
<keyword evidence="1" id="KW-0812">Transmembrane</keyword>
<keyword evidence="1" id="KW-0472">Membrane</keyword>
<comment type="caution">
    <text evidence="2">The sequence shown here is derived from an EMBL/GenBank/DDBJ whole genome shotgun (WGS) entry which is preliminary data.</text>
</comment>
<proteinExistence type="predicted"/>
<feature type="transmembrane region" description="Helical" evidence="1">
    <location>
        <begin position="149"/>
        <end position="168"/>
    </location>
</feature>
<dbReference type="AlphaFoldDB" id="A0AA37KLM2"/>
<dbReference type="Proteomes" id="UP001055105">
    <property type="component" value="Unassembled WGS sequence"/>
</dbReference>
<feature type="transmembrane region" description="Helical" evidence="1">
    <location>
        <begin position="340"/>
        <end position="362"/>
    </location>
</feature>
<evidence type="ECO:0000313" key="3">
    <source>
        <dbReference type="Proteomes" id="UP001055105"/>
    </source>
</evidence>
<gene>
    <name evidence="2" type="primary">nagX_2</name>
    <name evidence="2" type="ORF">CE91St16_10490</name>
</gene>
<evidence type="ECO:0000313" key="2">
    <source>
        <dbReference type="EMBL" id="GKI18141.1"/>
    </source>
</evidence>
<sequence>MMNPNRRLLSLDTLRGVDMFFIMGFSGLVTSLCALWPGSFTDMLASQMQHAAWNGLTIQDTIFPLFLFIAGVAFPFSLAKQRARGFGRKRILDRIFRRGLILALLGMVYNGLFELNFSSLRIASVLGRIGLAWMFAALLCVYCSVRTRIAVAGIILIGYSLLLGLVVAPDAPVGADPLSVEGCLAGWIDRQYLPGHILYGAFDPEGILSTLPAVVSALFGMFTGEFLLDGRRGLSGSWKAFYMAVAALAITTAGLCWNLIMPVNKNLWSSSFTCVVSGYSLGMTALFYYLIDVCGYKRWTFVFRVIGLNSITIYMAQRIIPLRYASDFFVGGLASKCSETVGAVIYDIGYIVLCWLFLYFLYRKNTFLKV</sequence>
<feature type="transmembrane region" description="Helical" evidence="1">
    <location>
        <begin position="207"/>
        <end position="228"/>
    </location>
</feature>
<feature type="transmembrane region" description="Helical" evidence="1">
    <location>
        <begin position="125"/>
        <end position="142"/>
    </location>
</feature>
<name>A0AA37KLM2_9BACT</name>
<feature type="transmembrane region" description="Helical" evidence="1">
    <location>
        <begin position="20"/>
        <end position="39"/>
    </location>
</feature>
<feature type="transmembrane region" description="Helical" evidence="1">
    <location>
        <begin position="240"/>
        <end position="261"/>
    </location>
</feature>
<dbReference type="PANTHER" id="PTHR31061:SF24">
    <property type="entry name" value="LD22376P"/>
    <property type="match status" value="1"/>
</dbReference>